<sequence length="301" mass="33395">MKRIMPMILLCLILVVGAVTFSKEKHTSVAANPQQVTSREFKLLLKPDAFTTRNIGYQSVWECITSLAKERGIAVTENSNPYLEDEGTVTYLDTQMNDFYKQNYILRKRIQYDDGIPKKHGELMLKYRSDDVSLAAAADVASSLGVKAKDKLEQDVNMDGNHIGSLQGVFSHSNSIKKIQLPVGNSVADYAAFFPGLAKLASDDQTVLLPVNDITAHEYSISPGSLDFHSGLLAKVELSVWYTDGKESPEIGEISFSYSLKNASPKSVAESESFFKELQKRIEANLLSGMTKTEFVYSDKK</sequence>
<accession>A0A1I4KB49</accession>
<dbReference type="AlphaFoldDB" id="A0A1I4KB49"/>
<protein>
    <submittedName>
        <fullName evidence="1">Uncharacterized protein</fullName>
    </submittedName>
</protein>
<dbReference type="STRING" id="1123291.SAMN04490355_1016105"/>
<gene>
    <name evidence="1" type="ORF">SAMN04490355_1016105</name>
</gene>
<evidence type="ECO:0000313" key="1">
    <source>
        <dbReference type="EMBL" id="SFL75984.1"/>
    </source>
</evidence>
<keyword evidence="2" id="KW-1185">Reference proteome</keyword>
<dbReference type="Proteomes" id="UP000199520">
    <property type="component" value="Unassembled WGS sequence"/>
</dbReference>
<organism evidence="1 2">
    <name type="scientific">Pelosinus propionicus DSM 13327</name>
    <dbReference type="NCBI Taxonomy" id="1123291"/>
    <lineage>
        <taxon>Bacteria</taxon>
        <taxon>Bacillati</taxon>
        <taxon>Bacillota</taxon>
        <taxon>Negativicutes</taxon>
        <taxon>Selenomonadales</taxon>
        <taxon>Sporomusaceae</taxon>
        <taxon>Pelosinus</taxon>
    </lineage>
</organism>
<dbReference type="RefSeq" id="WP_090936562.1">
    <property type="nucleotide sequence ID" value="NZ_FOTS01000016.1"/>
</dbReference>
<dbReference type="EMBL" id="FOTS01000016">
    <property type="protein sequence ID" value="SFL75984.1"/>
    <property type="molecule type" value="Genomic_DNA"/>
</dbReference>
<evidence type="ECO:0000313" key="2">
    <source>
        <dbReference type="Proteomes" id="UP000199520"/>
    </source>
</evidence>
<reference evidence="2" key="1">
    <citation type="submission" date="2016-10" db="EMBL/GenBank/DDBJ databases">
        <authorList>
            <person name="Varghese N."/>
            <person name="Submissions S."/>
        </authorList>
    </citation>
    <scope>NUCLEOTIDE SEQUENCE [LARGE SCALE GENOMIC DNA]</scope>
    <source>
        <strain evidence="2">DSM 13327</strain>
    </source>
</reference>
<name>A0A1I4KB49_9FIRM</name>
<proteinExistence type="predicted"/>
<dbReference type="OrthoDB" id="8435884at2"/>